<protein>
    <submittedName>
        <fullName evidence="1">Spore coat protein</fullName>
    </submittedName>
</protein>
<dbReference type="OrthoDB" id="2455195at2"/>
<name>A0A2S5GE92_9BACL</name>
<reference evidence="1 2" key="1">
    <citation type="submission" date="2018-02" db="EMBL/GenBank/DDBJ databases">
        <title>Jeotgalibacillus proteolyticum sp. nov. a protease producing bacterium isolated from ocean sediments of Laizhou Bay.</title>
        <authorList>
            <person name="Li Y."/>
        </authorList>
    </citation>
    <scope>NUCLEOTIDE SEQUENCE [LARGE SCALE GENOMIC DNA]</scope>
    <source>
        <strain evidence="1 2">22-7</strain>
    </source>
</reference>
<gene>
    <name evidence="1" type="ORF">C4B60_03945</name>
</gene>
<keyword evidence="1" id="KW-0167">Capsid protein</keyword>
<dbReference type="InterPro" id="IPR020108">
    <property type="entry name" value="Spore_coat_CotD"/>
</dbReference>
<sequence>MHPCRRRVCPPIVHPTMCCTNHTTEIIEVPHIHPIQNTTINHQIYQHKHYFPQSFNQEQTVSNQQFMCNRPM</sequence>
<dbReference type="Proteomes" id="UP000239047">
    <property type="component" value="Unassembled WGS sequence"/>
</dbReference>
<keyword evidence="1" id="KW-0946">Virion</keyword>
<proteinExistence type="predicted"/>
<keyword evidence="2" id="KW-1185">Reference proteome</keyword>
<dbReference type="EMBL" id="PREZ01000002">
    <property type="protein sequence ID" value="PPA71224.1"/>
    <property type="molecule type" value="Genomic_DNA"/>
</dbReference>
<evidence type="ECO:0000313" key="2">
    <source>
        <dbReference type="Proteomes" id="UP000239047"/>
    </source>
</evidence>
<comment type="caution">
    <text evidence="1">The sequence shown here is derived from an EMBL/GenBank/DDBJ whole genome shotgun (WGS) entry which is preliminary data.</text>
</comment>
<dbReference type="Pfam" id="PF11122">
    <property type="entry name" value="Spore-coat_CotD"/>
    <property type="match status" value="1"/>
</dbReference>
<dbReference type="RefSeq" id="WP_104056715.1">
    <property type="nucleotide sequence ID" value="NZ_PREZ01000002.1"/>
</dbReference>
<evidence type="ECO:0000313" key="1">
    <source>
        <dbReference type="EMBL" id="PPA71224.1"/>
    </source>
</evidence>
<dbReference type="AlphaFoldDB" id="A0A2S5GE92"/>
<accession>A0A2S5GE92</accession>
<organism evidence="1 2">
    <name type="scientific">Jeotgalibacillus proteolyticus</name>
    <dbReference type="NCBI Taxonomy" id="2082395"/>
    <lineage>
        <taxon>Bacteria</taxon>
        <taxon>Bacillati</taxon>
        <taxon>Bacillota</taxon>
        <taxon>Bacilli</taxon>
        <taxon>Bacillales</taxon>
        <taxon>Caryophanaceae</taxon>
        <taxon>Jeotgalibacillus</taxon>
    </lineage>
</organism>